<dbReference type="InterPro" id="IPR050869">
    <property type="entry name" value="H3K4_H4K5_MeTrfase"/>
</dbReference>
<gene>
    <name evidence="3" type="ORF">HMPREF1544_02741</name>
</gene>
<feature type="domain" description="SET" evidence="2">
    <location>
        <begin position="20"/>
        <end position="329"/>
    </location>
</feature>
<dbReference type="eggNOG" id="KOG2084">
    <property type="taxonomic scope" value="Eukaryota"/>
</dbReference>
<dbReference type="STRING" id="1220926.S2KDI1"/>
<dbReference type="SUPFAM" id="SSF82199">
    <property type="entry name" value="SET domain"/>
    <property type="match status" value="1"/>
</dbReference>
<dbReference type="EMBL" id="KE123921">
    <property type="protein sequence ID" value="EPB90375.1"/>
    <property type="molecule type" value="Genomic_DNA"/>
</dbReference>
<dbReference type="InParanoid" id="S2KDI1"/>
<keyword evidence="4" id="KW-1185">Reference proteome</keyword>
<dbReference type="VEuPathDB" id="FungiDB:HMPREF1544_02741"/>
<sequence length="670" mass="76087">MTSVDQLGIQTVINKEEFSSNVVVEDCPVVGRSLVANRPLVPGDVVLVEEPLIKYDLKPACRSTKSPYYSKKLWNMLNSMVHDEEEDKFQQQHQVEQEKDETEDSCDDDNDNNDSYDYTSDETDDDDDEEEEEEEEINPDSDFCPGVPAAIIAYLDIHPPTKQFSNVRKRKEYKRDDFDFFYYPNSDIEPAWLDHKTIKLIHTVTQKVADTIPLYSHVDPYDLRSFVLKIYSNAHTVALPRSRTTPTHPSKKARREKYKTKFGDNVTYWGEDAVDPPSTPTIALLRWGSKFAHSCSPNMFLRFEPDRNAMVFTVTRPLKKGDVLSFSYLPEDDSTVGGLVLGNTSDRRAKLQKFKFFECSCERCVDWDWSRGVSCNACHQPTSFRNDQGVWTCFSCKAHNKDDEATFIGEREDNVQRMIMGFVARIHGRRRMNEGMMRMLEPYLLDLLNPAPEKNEVAVPKNHWTHGVIHSLLTSYHLALFPQSFGKGLAAQLGLTVQGLEEALVYIEFLNNTIRTHPTSINGSASHGNLMAAFFAGWRILTLVIDLVMDSTEDKYANVVYERDSDSDVDSDDSDDEGENKSAPTPATSTHTDTANSTEESSSEAVLIPLNQEWVAPLTKISEIVNNEWIPLVEQVFTSHQSVVVQDMITQIKSFDDRIKKTTPSSTSTN</sequence>
<evidence type="ECO:0000313" key="3">
    <source>
        <dbReference type="EMBL" id="EPB90375.1"/>
    </source>
</evidence>
<dbReference type="Pfam" id="PF00856">
    <property type="entry name" value="SET"/>
    <property type="match status" value="1"/>
</dbReference>
<dbReference type="GO" id="GO:0005634">
    <property type="term" value="C:nucleus"/>
    <property type="evidence" value="ECO:0007669"/>
    <property type="project" value="TreeGrafter"/>
</dbReference>
<evidence type="ECO:0000256" key="1">
    <source>
        <dbReference type="SAM" id="MobiDB-lite"/>
    </source>
</evidence>
<organism evidence="3 4">
    <name type="scientific">Mucor circinelloides f. circinelloides (strain 1006PhL)</name>
    <name type="common">Mucormycosis agent</name>
    <name type="synonym">Calyptromyces circinelloides</name>
    <dbReference type="NCBI Taxonomy" id="1220926"/>
    <lineage>
        <taxon>Eukaryota</taxon>
        <taxon>Fungi</taxon>
        <taxon>Fungi incertae sedis</taxon>
        <taxon>Mucoromycota</taxon>
        <taxon>Mucoromycotina</taxon>
        <taxon>Mucoromycetes</taxon>
        <taxon>Mucorales</taxon>
        <taxon>Mucorineae</taxon>
        <taxon>Mucoraceae</taxon>
        <taxon>Mucor</taxon>
    </lineage>
</organism>
<dbReference type="PANTHER" id="PTHR12197:SF251">
    <property type="entry name" value="EG:BACR7C10.4 PROTEIN"/>
    <property type="match status" value="1"/>
</dbReference>
<dbReference type="PROSITE" id="PS50280">
    <property type="entry name" value="SET"/>
    <property type="match status" value="1"/>
</dbReference>
<dbReference type="Proteomes" id="UP000014254">
    <property type="component" value="Unassembled WGS sequence"/>
</dbReference>
<protein>
    <recommendedName>
        <fullName evidence="2">SET domain-containing protein</fullName>
    </recommendedName>
</protein>
<feature type="compositionally biased region" description="Polar residues" evidence="1">
    <location>
        <begin position="582"/>
        <end position="598"/>
    </location>
</feature>
<proteinExistence type="predicted"/>
<dbReference type="InterPro" id="IPR046341">
    <property type="entry name" value="SET_dom_sf"/>
</dbReference>
<accession>S2KDI1</accession>
<dbReference type="SMART" id="SM00317">
    <property type="entry name" value="SET"/>
    <property type="match status" value="1"/>
</dbReference>
<dbReference type="OMA" id="CRFVLKI"/>
<reference evidence="4" key="1">
    <citation type="submission" date="2013-05" db="EMBL/GenBank/DDBJ databases">
        <title>The Genome sequence of Mucor circinelloides f. circinelloides 1006PhL.</title>
        <authorList>
            <consortium name="The Broad Institute Genomics Platform"/>
            <person name="Cuomo C."/>
            <person name="Earl A."/>
            <person name="Findley K."/>
            <person name="Lee S.C."/>
            <person name="Walker B."/>
            <person name="Young S."/>
            <person name="Zeng Q."/>
            <person name="Gargeya S."/>
            <person name="Fitzgerald M."/>
            <person name="Haas B."/>
            <person name="Abouelleil A."/>
            <person name="Allen A.W."/>
            <person name="Alvarado L."/>
            <person name="Arachchi H.M."/>
            <person name="Berlin A.M."/>
            <person name="Chapman S.B."/>
            <person name="Gainer-Dewar J."/>
            <person name="Goldberg J."/>
            <person name="Griggs A."/>
            <person name="Gujja S."/>
            <person name="Hansen M."/>
            <person name="Howarth C."/>
            <person name="Imamovic A."/>
            <person name="Ireland A."/>
            <person name="Larimer J."/>
            <person name="McCowan C."/>
            <person name="Murphy C."/>
            <person name="Pearson M."/>
            <person name="Poon T.W."/>
            <person name="Priest M."/>
            <person name="Roberts A."/>
            <person name="Saif S."/>
            <person name="Shea T."/>
            <person name="Sisk P."/>
            <person name="Sykes S."/>
            <person name="Wortman J."/>
            <person name="Nusbaum C."/>
            <person name="Birren B."/>
        </authorList>
    </citation>
    <scope>NUCLEOTIDE SEQUENCE [LARGE SCALE GENOMIC DNA]</scope>
    <source>
        <strain evidence="4">1006PhL</strain>
    </source>
</reference>
<dbReference type="PANTHER" id="PTHR12197">
    <property type="entry name" value="HISTONE-LYSINE N-METHYLTRANSFERASE SMYD"/>
    <property type="match status" value="1"/>
</dbReference>
<evidence type="ECO:0000259" key="2">
    <source>
        <dbReference type="PROSITE" id="PS50280"/>
    </source>
</evidence>
<dbReference type="CDD" id="cd20071">
    <property type="entry name" value="SET_SMYD"/>
    <property type="match status" value="1"/>
</dbReference>
<feature type="region of interest" description="Disordered" evidence="1">
    <location>
        <begin position="84"/>
        <end position="145"/>
    </location>
</feature>
<feature type="compositionally biased region" description="Acidic residues" evidence="1">
    <location>
        <begin position="98"/>
        <end position="139"/>
    </location>
</feature>
<dbReference type="InterPro" id="IPR001214">
    <property type="entry name" value="SET_dom"/>
</dbReference>
<feature type="region of interest" description="Disordered" evidence="1">
    <location>
        <begin position="561"/>
        <end position="604"/>
    </location>
</feature>
<dbReference type="OrthoDB" id="265717at2759"/>
<dbReference type="Gene3D" id="2.170.270.10">
    <property type="entry name" value="SET domain"/>
    <property type="match status" value="1"/>
</dbReference>
<dbReference type="AlphaFoldDB" id="S2KDI1"/>
<feature type="compositionally biased region" description="Acidic residues" evidence="1">
    <location>
        <begin position="567"/>
        <end position="578"/>
    </location>
</feature>
<evidence type="ECO:0000313" key="4">
    <source>
        <dbReference type="Proteomes" id="UP000014254"/>
    </source>
</evidence>
<name>S2KDI1_MUCC1</name>